<sequence>GVCITQAVNEGAPLVYGSMPTVFDMQTTIGSYAAPEFHLAIAAASEMADYYGLPFFGTASCSDAKTVDPQAMAEVTMELFSTSLSKANIVHDIGVMDHCNSVSPAMAVLANEVINQMKNYCKGVEVNEETLALDVIQDVGFGGHYLQHTHTFSNFKEIWYPELFGRKMENPDESEIMTNVVKKIENILENHTIPELDSDILEKLAKWEEKYK</sequence>
<keyword evidence="3 4" id="KW-0808">Transferase</keyword>
<dbReference type="STRING" id="1121476.SAMN02745751_03691"/>
<feature type="non-terminal residue" evidence="4">
    <location>
        <position position="1"/>
    </location>
</feature>
<comment type="similarity">
    <text evidence="1">Belongs to the trimethylamine methyltransferase family.</text>
</comment>
<dbReference type="Gene3D" id="3.20.20.480">
    <property type="entry name" value="Trimethylamine methyltransferase-like"/>
    <property type="match status" value="1"/>
</dbReference>
<evidence type="ECO:0000313" key="4">
    <source>
        <dbReference type="EMBL" id="SHJ90996.1"/>
    </source>
</evidence>
<keyword evidence="2 4" id="KW-0489">Methyltransferase</keyword>
<dbReference type="InterPro" id="IPR038601">
    <property type="entry name" value="MttB-like_sf"/>
</dbReference>
<proteinExistence type="inferred from homology"/>
<evidence type="ECO:0000256" key="2">
    <source>
        <dbReference type="ARBA" id="ARBA00022603"/>
    </source>
</evidence>
<dbReference type="RefSeq" id="WP_175548600.1">
    <property type="nucleotide sequence ID" value="NZ_FQZL01000060.1"/>
</dbReference>
<dbReference type="GO" id="GO:0015948">
    <property type="term" value="P:methanogenesis"/>
    <property type="evidence" value="ECO:0007669"/>
    <property type="project" value="InterPro"/>
</dbReference>
<dbReference type="Pfam" id="PF06253">
    <property type="entry name" value="MTTB"/>
    <property type="match status" value="1"/>
</dbReference>
<protein>
    <submittedName>
        <fullName evidence="4">Trimethylamine methyltransferase (MTTB)</fullName>
    </submittedName>
</protein>
<gene>
    <name evidence="4" type="ORF">SAMN02745751_03691</name>
</gene>
<evidence type="ECO:0000313" key="5">
    <source>
        <dbReference type="Proteomes" id="UP000184052"/>
    </source>
</evidence>
<organism evidence="4 5">
    <name type="scientific">Dethiosulfatibacter aminovorans DSM 17477</name>
    <dbReference type="NCBI Taxonomy" id="1121476"/>
    <lineage>
        <taxon>Bacteria</taxon>
        <taxon>Bacillati</taxon>
        <taxon>Bacillota</taxon>
        <taxon>Tissierellia</taxon>
        <taxon>Dethiosulfatibacter</taxon>
    </lineage>
</organism>
<name>A0A1M6N5V2_9FIRM</name>
<dbReference type="GO" id="GO:0008168">
    <property type="term" value="F:methyltransferase activity"/>
    <property type="evidence" value="ECO:0007669"/>
    <property type="project" value="UniProtKB-KW"/>
</dbReference>
<evidence type="ECO:0000256" key="1">
    <source>
        <dbReference type="ARBA" id="ARBA00007137"/>
    </source>
</evidence>
<reference evidence="4 5" key="1">
    <citation type="submission" date="2016-11" db="EMBL/GenBank/DDBJ databases">
        <authorList>
            <person name="Jaros S."/>
            <person name="Januszkiewicz K."/>
            <person name="Wedrychowicz H."/>
        </authorList>
    </citation>
    <scope>NUCLEOTIDE SEQUENCE [LARGE SCALE GENOMIC DNA]</scope>
    <source>
        <strain evidence="4 5">DSM 17477</strain>
    </source>
</reference>
<evidence type="ECO:0000256" key="3">
    <source>
        <dbReference type="ARBA" id="ARBA00022679"/>
    </source>
</evidence>
<dbReference type="Proteomes" id="UP000184052">
    <property type="component" value="Unassembled WGS sequence"/>
</dbReference>
<dbReference type="EMBL" id="FQZL01000060">
    <property type="protein sequence ID" value="SHJ90996.1"/>
    <property type="molecule type" value="Genomic_DNA"/>
</dbReference>
<accession>A0A1M6N5V2</accession>
<dbReference type="GO" id="GO:0032259">
    <property type="term" value="P:methylation"/>
    <property type="evidence" value="ECO:0007669"/>
    <property type="project" value="UniProtKB-KW"/>
</dbReference>
<dbReference type="InterPro" id="IPR010426">
    <property type="entry name" value="MTTB_MeTrfase"/>
</dbReference>
<keyword evidence="5" id="KW-1185">Reference proteome</keyword>
<dbReference type="AlphaFoldDB" id="A0A1M6N5V2"/>